<dbReference type="Pfam" id="PF13585">
    <property type="entry name" value="CHU_C"/>
    <property type="match status" value="1"/>
</dbReference>
<organism evidence="2 3">
    <name type="scientific">Formosa maritima</name>
    <dbReference type="NCBI Taxonomy" id="2592046"/>
    <lineage>
        <taxon>Bacteria</taxon>
        <taxon>Pseudomonadati</taxon>
        <taxon>Bacteroidota</taxon>
        <taxon>Flavobacteriia</taxon>
        <taxon>Flavobacteriales</taxon>
        <taxon>Flavobacteriaceae</taxon>
        <taxon>Formosa</taxon>
    </lineage>
</organism>
<evidence type="ECO:0000256" key="1">
    <source>
        <dbReference type="ARBA" id="ARBA00022729"/>
    </source>
</evidence>
<protein>
    <submittedName>
        <fullName evidence="2">T9SS type B sorting domain-containing protein</fullName>
    </submittedName>
</protein>
<name>A0A5D0GN36_9FLAO</name>
<accession>A0A5D0GN36</accession>
<evidence type="ECO:0000313" key="3">
    <source>
        <dbReference type="Proteomes" id="UP000324550"/>
    </source>
</evidence>
<evidence type="ECO:0000313" key="2">
    <source>
        <dbReference type="EMBL" id="TYA60445.1"/>
    </source>
</evidence>
<dbReference type="InterPro" id="IPR014755">
    <property type="entry name" value="Cu-Rt/internalin_Ig-like"/>
</dbReference>
<dbReference type="Gene3D" id="2.60.40.1220">
    <property type="match status" value="1"/>
</dbReference>
<keyword evidence="3" id="KW-1185">Reference proteome</keyword>
<dbReference type="NCBIfam" id="TIGR04131">
    <property type="entry name" value="Bac_Flav_CTERM"/>
    <property type="match status" value="1"/>
</dbReference>
<dbReference type="AlphaFoldDB" id="A0A5D0GN36"/>
<proteinExistence type="predicted"/>
<comment type="caution">
    <text evidence="2">The sequence shown here is derived from an EMBL/GenBank/DDBJ whole genome shotgun (WGS) entry which is preliminary data.</text>
</comment>
<reference evidence="2 3" key="1">
    <citation type="submission" date="2019-08" db="EMBL/GenBank/DDBJ databases">
        <title>Formosa sediminis sp. nov., isolated from marine sediment.</title>
        <authorList>
            <person name="Cao W.R."/>
        </authorList>
    </citation>
    <scope>NUCLEOTIDE SEQUENCE [LARGE SCALE GENOMIC DNA]</scope>
    <source>
        <strain evidence="2 3">1494</strain>
    </source>
</reference>
<sequence length="594" mass="65132">MEIVVNPIITPIFTQITPICEGDTLQTLPTTSNNGVTGIWNPAINNTTTTTYTFTPDTGQCATSQTMEIIVNPIITPVFTQITPICNGEILNPLPTTSNNGVTGFWNPAIDNTTTTTYTFTPDAGQCATSQTMEIIVNPFPTIALNNLTACSTSGNGIDSFNLIAEIPNILGNTQNPADYTVAFYEDSAATILISTNPYANITAYFQTIYVNISNNTSLCSSIFPFDLIVEDAATVTMPLPVIECDYDGTNDGFYPFDLTSLDSEVLNGQNPVDYQVSYYWNSQDAIDGFNSIIDPSAFINTTAYNQTIYIRVTNIHIPDICFATTSFSYTVSPILKPVITSVDGQNTICVDFETGIVQNQVTLMSDLQDPNYQYTWFLDGTEIIGANQSTYVVDTNAPGLYTLSITEINSVANCTSELSEPFEVIQSGQAVFVSVSQSDTFDPNPSITITVEGYGEYWFQLDNGPILNNGGVFTNVSGGLHTVYVYDRKTDNPSCGYIIIDDIRIISYPKFVTPNQDGYNDIWNISAMSNQPEANINIFDRFGKLVASIKPSGPGWDGTYNGNLLPASDYWFVLSFKENGQSKVYRSHFTLKR</sequence>
<keyword evidence="1" id="KW-0732">Signal</keyword>
<dbReference type="Proteomes" id="UP000324550">
    <property type="component" value="Unassembled WGS sequence"/>
</dbReference>
<gene>
    <name evidence="2" type="ORF">FVF61_00055</name>
</gene>
<dbReference type="InterPro" id="IPR026341">
    <property type="entry name" value="T9SS_type_B"/>
</dbReference>
<dbReference type="EMBL" id="VSFC01000001">
    <property type="protein sequence ID" value="TYA60445.1"/>
    <property type="molecule type" value="Genomic_DNA"/>
</dbReference>